<reference evidence="1" key="1">
    <citation type="submission" date="2023-06" db="EMBL/GenBank/DDBJ databases">
        <authorList>
            <person name="Jiang Y."/>
            <person name="Liu Q."/>
        </authorList>
    </citation>
    <scope>NUCLEOTIDE SEQUENCE</scope>
    <source>
        <strain evidence="1">CGMCC 1.12089</strain>
    </source>
</reference>
<protein>
    <recommendedName>
        <fullName evidence="3">Penicillin-binding protein activator LpoB</fullName>
    </recommendedName>
</protein>
<dbReference type="EMBL" id="JASZYV010000004">
    <property type="protein sequence ID" value="MDM0046690.1"/>
    <property type="molecule type" value="Genomic_DNA"/>
</dbReference>
<organism evidence="1 2">
    <name type="scientific">Variovorax dokdonensis</name>
    <dbReference type="NCBI Taxonomy" id="344883"/>
    <lineage>
        <taxon>Bacteria</taxon>
        <taxon>Pseudomonadati</taxon>
        <taxon>Pseudomonadota</taxon>
        <taxon>Betaproteobacteria</taxon>
        <taxon>Burkholderiales</taxon>
        <taxon>Comamonadaceae</taxon>
        <taxon>Variovorax</taxon>
    </lineage>
</organism>
<comment type="caution">
    <text evidence="1">The sequence shown here is derived from an EMBL/GenBank/DDBJ whole genome shotgun (WGS) entry which is preliminary data.</text>
</comment>
<proteinExistence type="predicted"/>
<dbReference type="Proteomes" id="UP001174908">
    <property type="component" value="Unassembled WGS sequence"/>
</dbReference>
<evidence type="ECO:0000313" key="2">
    <source>
        <dbReference type="Proteomes" id="UP001174908"/>
    </source>
</evidence>
<evidence type="ECO:0000313" key="1">
    <source>
        <dbReference type="EMBL" id="MDM0046690.1"/>
    </source>
</evidence>
<sequence>MSFHLPGIRRLGQASDAAWRSVRAIGCASVLSLGLAGCYYPYYQPVPVGAPVPASFDRSFDAVAGAMQDEGLMLSVRDRASGTVVGRTGQATVTGAVRQQADGSVRVQFDATGARDPDLINRVSRSYDRRMGR</sequence>
<keyword evidence="2" id="KW-1185">Reference proteome</keyword>
<gene>
    <name evidence="1" type="ORF">QTH91_19525</name>
</gene>
<evidence type="ECO:0008006" key="3">
    <source>
        <dbReference type="Google" id="ProtNLM"/>
    </source>
</evidence>
<accession>A0ABT7NFP2</accession>
<name>A0ABT7NFP2_9BURK</name>
<dbReference type="RefSeq" id="WP_286661805.1">
    <property type="nucleotide sequence ID" value="NZ_JASZYV010000004.1"/>
</dbReference>